<dbReference type="GO" id="GO:0000077">
    <property type="term" value="P:DNA damage checkpoint signaling"/>
    <property type="evidence" value="ECO:0007669"/>
    <property type="project" value="TreeGrafter"/>
</dbReference>
<dbReference type="PANTHER" id="PTHR15321:SF3">
    <property type="entry name" value="TP53-BINDING PROTEIN 1"/>
    <property type="match status" value="1"/>
</dbReference>
<gene>
    <name evidence="3" type="primary">LOC101507052</name>
</gene>
<evidence type="ECO:0000313" key="3">
    <source>
        <dbReference type="RefSeq" id="XP_012575178.1"/>
    </source>
</evidence>
<dbReference type="RefSeq" id="XP_012575178.1">
    <property type="nucleotide sequence ID" value="XM_012719724.2"/>
</dbReference>
<dbReference type="GeneID" id="101507052"/>
<feature type="domain" description="BRCT" evidence="1">
    <location>
        <begin position="901"/>
        <end position="1005"/>
    </location>
</feature>
<dbReference type="GO" id="GO:0045944">
    <property type="term" value="P:positive regulation of transcription by RNA polymerase II"/>
    <property type="evidence" value="ECO:0007669"/>
    <property type="project" value="TreeGrafter"/>
</dbReference>
<dbReference type="OrthoDB" id="646980at2759"/>
<organism evidence="2 3">
    <name type="scientific">Cicer arietinum</name>
    <name type="common">Chickpea</name>
    <name type="synonym">Garbanzo</name>
    <dbReference type="NCBI Taxonomy" id="3827"/>
    <lineage>
        <taxon>Eukaryota</taxon>
        <taxon>Viridiplantae</taxon>
        <taxon>Streptophyta</taxon>
        <taxon>Embryophyta</taxon>
        <taxon>Tracheophyta</taxon>
        <taxon>Spermatophyta</taxon>
        <taxon>Magnoliopsida</taxon>
        <taxon>eudicotyledons</taxon>
        <taxon>Gunneridae</taxon>
        <taxon>Pentapetalae</taxon>
        <taxon>rosids</taxon>
        <taxon>fabids</taxon>
        <taxon>Fabales</taxon>
        <taxon>Fabaceae</taxon>
        <taxon>Papilionoideae</taxon>
        <taxon>50 kb inversion clade</taxon>
        <taxon>NPAAA clade</taxon>
        <taxon>Hologalegina</taxon>
        <taxon>IRL clade</taxon>
        <taxon>Cicereae</taxon>
        <taxon>Cicer</taxon>
    </lineage>
</organism>
<proteinExistence type="predicted"/>
<dbReference type="PROSITE" id="PS50172">
    <property type="entry name" value="BRCT"/>
    <property type="match status" value="1"/>
</dbReference>
<dbReference type="Proteomes" id="UP000087171">
    <property type="component" value="Unplaced"/>
</dbReference>
<dbReference type="Gene3D" id="3.40.50.10190">
    <property type="entry name" value="BRCT domain"/>
    <property type="match status" value="2"/>
</dbReference>
<dbReference type="InterPro" id="IPR036420">
    <property type="entry name" value="BRCT_dom_sf"/>
</dbReference>
<name>A0A1S3EIE0_CICAR</name>
<dbReference type="AlphaFoldDB" id="A0A1S3EIE0"/>
<dbReference type="FunFam" id="3.40.50.10190:FF:000081">
    <property type="entry name" value="BRCA1 C Terminus domain containing protein expressed"/>
    <property type="match status" value="1"/>
</dbReference>
<sequence length="1147" mass="128486">MQKLILTYTRSYCSKNIIIDVAWVPSWLQNLRTDGFDEYVKESQAPSNQAEKDLAISSKNGIDVKGFNVLSREEGGYRSCHLFLSGSDSSSLSVAPSPGNVFQFSLHLSSDVDSLFCPTQDWNQSHAVAPSKAFSLQPAQTSVDFRENMHSMMGDRACEQDVLAAFVSETTKKDSLKSPMDTIGSVGQQKEKPKVKCFKSDDISDAVELSIAASEALVIHDLVKTESVSETLNTEVVLEIALRVKQARLEGLEDIFLSSSVESDCSDSLSDLNDFLMEDAYEDIGLPIGFYFEGHLSNSAIFHAKCVSRDESYIGGNNKHNDKELISQLAKFGEKFEQKKLDVDAKMEVQQNLESPPHYLCGERVTCDLGADTPKLFVNDLPTTHQYKESITNDLALKKTDGSEMADLTSIKPQNGANSSLFDTPENFGNEKNENWATYPAPERFRSRWLGGWTCKELDSSSLNKNNAKWMPKCLVRETSFLTESADIVPDDNSRVPEHDPKCVRETSFLTESADIVPDDNSHMLKHDPKRVNETSFLTESVDIVPDESSCVLKHDPKRTISSQLSMPCEGSHNKPDEGVLHSQDMVRCSSLSLIDPLCSVVPCSIASEHDNYKSLIDKDNDTEYFTPLVSDFEVNNCQRISDKNTTLECRDEKIMAILDGKDIPITTSEMVEQMSEKLTRVEHTYLKTYSMILPNQDVNQNCNLTPLSTNQSIGGIDAASLGTRVSESPSPSKAADENKIEVNHQHLIDQKSIIQITDDKSNELKASELTHGRSSPINLNHRTRHRLVGPKTDVNNYCIEKNIEQYVVPETVVQHQQNNNLNKVQVKGNKFLGGHVRVRKQVHFSDKVEELPQKRNLSKLESSHKRCSSIRAKRQRISKSSTASAPRMKHSLTNHCKGVVNEFIFRGTEFLLTGLSSQKERNLEALIRSSGGVILYDIPSPPNSKSKRSSNLSCLQLPIILCNRKLKTIKFLYGCAVGASILKVDWLTDCLASGTILPPEKYMILPNRNDMKWTRIGMAVHHRIQNHIFDRVGIMLHGKHSFCTKFACIIKHGDGRTFKTLQWLVRSINEERSLVGAIVVEEKASISRHLKSCALELDIPIVPSSWIIKSLYSGKLLPFMEENNTFSLPFVKILELQYSVDMSEEI</sequence>
<dbReference type="GO" id="GO:0005634">
    <property type="term" value="C:nucleus"/>
    <property type="evidence" value="ECO:0007669"/>
    <property type="project" value="TreeGrafter"/>
</dbReference>
<dbReference type="Pfam" id="PF18428">
    <property type="entry name" value="BRCT_3"/>
    <property type="match status" value="1"/>
</dbReference>
<dbReference type="STRING" id="3827.A0A1S3EIE0"/>
<protein>
    <submittedName>
        <fullName evidence="3">Uncharacterized protein LOC101507052 isoform X1</fullName>
    </submittedName>
</protein>
<dbReference type="InterPro" id="IPR001357">
    <property type="entry name" value="BRCT_dom"/>
</dbReference>
<dbReference type="GO" id="GO:0042393">
    <property type="term" value="F:histone binding"/>
    <property type="evidence" value="ECO:0007669"/>
    <property type="project" value="TreeGrafter"/>
</dbReference>
<evidence type="ECO:0000259" key="1">
    <source>
        <dbReference type="PROSITE" id="PS50172"/>
    </source>
</evidence>
<dbReference type="InterPro" id="IPR047252">
    <property type="entry name" value="TP53BP1-like"/>
</dbReference>
<dbReference type="SUPFAM" id="SSF52113">
    <property type="entry name" value="BRCT domain"/>
    <property type="match status" value="2"/>
</dbReference>
<accession>A0A1S3EIE0</accession>
<keyword evidence="2" id="KW-1185">Reference proteome</keyword>
<evidence type="ECO:0000313" key="2">
    <source>
        <dbReference type="Proteomes" id="UP000087171"/>
    </source>
</evidence>
<dbReference type="PANTHER" id="PTHR15321">
    <property type="entry name" value="TUMOR SUPPRESSOR P53-BINDING PROTEIN 1"/>
    <property type="match status" value="1"/>
</dbReference>
<reference evidence="3" key="1">
    <citation type="submission" date="2025-08" db="UniProtKB">
        <authorList>
            <consortium name="RefSeq"/>
        </authorList>
    </citation>
    <scope>IDENTIFICATION</scope>
    <source>
        <tissue evidence="3">Etiolated seedlings</tissue>
    </source>
</reference>
<dbReference type="SMART" id="SM00292">
    <property type="entry name" value="BRCT"/>
    <property type="match status" value="1"/>
</dbReference>